<feature type="domain" description="Methyltransferase" evidence="3">
    <location>
        <begin position="68"/>
        <end position="145"/>
    </location>
</feature>
<dbReference type="EMBL" id="CAFBMC010000013">
    <property type="protein sequence ID" value="CAB4891432.1"/>
    <property type="molecule type" value="Genomic_DNA"/>
</dbReference>
<dbReference type="PANTHER" id="PTHR44942">
    <property type="entry name" value="METHYLTRANSF_11 DOMAIN-CONTAINING PROTEIN"/>
    <property type="match status" value="1"/>
</dbReference>
<keyword evidence="2" id="KW-0808">Transferase</keyword>
<organism evidence="4">
    <name type="scientific">freshwater metagenome</name>
    <dbReference type="NCBI Taxonomy" id="449393"/>
    <lineage>
        <taxon>unclassified sequences</taxon>
        <taxon>metagenomes</taxon>
        <taxon>ecological metagenomes</taxon>
    </lineage>
</organism>
<gene>
    <name evidence="4" type="ORF">UFOPK3495_00401</name>
</gene>
<sequence>MAAIMNDEQQLTSDAFLHPDVRVDGTSVTRGSELAVSFGMNAESYDQYRPGYAPEAIDFITSRGHRLVLDVGCGTGILGAQLLAHGCSVLGVEPDARMAKAAIFKGLEVEVASFEDWEPAGRKFDAVVSGQAWHWIDPSQGQMRLAEALIPHGEVFLLWNIGSMSSSVAQALDAVYRDHQQEHLDAFSVVLGRGETARFDEFQELLRTDSAFGNISRDTWVWHREYSTDEWLSHLVTHPQHAALDVSDREPLFAAIRKALEDNHAGKVKMKYTTLVISARAIA</sequence>
<name>A0A6J7F582_9ZZZZ</name>
<evidence type="ECO:0000256" key="2">
    <source>
        <dbReference type="ARBA" id="ARBA00022679"/>
    </source>
</evidence>
<dbReference type="SUPFAM" id="SSF53335">
    <property type="entry name" value="S-adenosyl-L-methionine-dependent methyltransferases"/>
    <property type="match status" value="1"/>
</dbReference>
<dbReference type="PANTHER" id="PTHR44942:SF4">
    <property type="entry name" value="METHYLTRANSFERASE TYPE 11 DOMAIN-CONTAINING PROTEIN"/>
    <property type="match status" value="1"/>
</dbReference>
<evidence type="ECO:0000259" key="3">
    <source>
        <dbReference type="Pfam" id="PF13649"/>
    </source>
</evidence>
<dbReference type="GO" id="GO:0008168">
    <property type="term" value="F:methyltransferase activity"/>
    <property type="evidence" value="ECO:0007669"/>
    <property type="project" value="UniProtKB-KW"/>
</dbReference>
<evidence type="ECO:0000256" key="1">
    <source>
        <dbReference type="ARBA" id="ARBA00022603"/>
    </source>
</evidence>
<reference evidence="4" key="1">
    <citation type="submission" date="2020-05" db="EMBL/GenBank/DDBJ databases">
        <authorList>
            <person name="Chiriac C."/>
            <person name="Salcher M."/>
            <person name="Ghai R."/>
            <person name="Kavagutti S V."/>
        </authorList>
    </citation>
    <scope>NUCLEOTIDE SEQUENCE</scope>
</reference>
<dbReference type="Pfam" id="PF13649">
    <property type="entry name" value="Methyltransf_25"/>
    <property type="match status" value="1"/>
</dbReference>
<protein>
    <submittedName>
        <fullName evidence="4">Unannotated protein</fullName>
    </submittedName>
</protein>
<dbReference type="CDD" id="cd02440">
    <property type="entry name" value="AdoMet_MTases"/>
    <property type="match status" value="1"/>
</dbReference>
<dbReference type="InterPro" id="IPR041698">
    <property type="entry name" value="Methyltransf_25"/>
</dbReference>
<dbReference type="InterPro" id="IPR051052">
    <property type="entry name" value="Diverse_substrate_MTase"/>
</dbReference>
<evidence type="ECO:0000313" key="4">
    <source>
        <dbReference type="EMBL" id="CAB4891432.1"/>
    </source>
</evidence>
<dbReference type="InterPro" id="IPR029063">
    <property type="entry name" value="SAM-dependent_MTases_sf"/>
</dbReference>
<keyword evidence="1" id="KW-0489">Methyltransferase</keyword>
<proteinExistence type="predicted"/>
<accession>A0A6J7F582</accession>
<dbReference type="AlphaFoldDB" id="A0A6J7F582"/>
<dbReference type="GO" id="GO:0032259">
    <property type="term" value="P:methylation"/>
    <property type="evidence" value="ECO:0007669"/>
    <property type="project" value="UniProtKB-KW"/>
</dbReference>
<dbReference type="Gene3D" id="3.40.50.150">
    <property type="entry name" value="Vaccinia Virus protein VP39"/>
    <property type="match status" value="1"/>
</dbReference>